<keyword evidence="1" id="KW-0378">Hydrolase</keyword>
<dbReference type="PROSITE" id="PS51257">
    <property type="entry name" value="PROKAR_LIPOPROTEIN"/>
    <property type="match status" value="1"/>
</dbReference>
<evidence type="ECO:0000313" key="4">
    <source>
        <dbReference type="Proteomes" id="UP000199679"/>
    </source>
</evidence>
<gene>
    <name evidence="3" type="ORF">SAMN05216490_2658</name>
</gene>
<name>A0A1H1Y8N4_MUCMA</name>
<dbReference type="SUPFAM" id="SSF55545">
    <property type="entry name" value="beta-N-acetylhexosaminidase-like domain"/>
    <property type="match status" value="1"/>
</dbReference>
<dbReference type="EMBL" id="LT629740">
    <property type="protein sequence ID" value="SDT17619.1"/>
    <property type="molecule type" value="Genomic_DNA"/>
</dbReference>
<dbReference type="InterPro" id="IPR029018">
    <property type="entry name" value="Hex-like_dom2"/>
</dbReference>
<dbReference type="GO" id="GO:0016787">
    <property type="term" value="F:hydrolase activity"/>
    <property type="evidence" value="ECO:0007669"/>
    <property type="project" value="UniProtKB-KW"/>
</dbReference>
<evidence type="ECO:0000256" key="1">
    <source>
        <dbReference type="ARBA" id="ARBA00022801"/>
    </source>
</evidence>
<dbReference type="AlphaFoldDB" id="A0A1H1Y8N4"/>
<reference evidence="3 4" key="1">
    <citation type="submission" date="2016-10" db="EMBL/GenBank/DDBJ databases">
        <authorList>
            <person name="de Groot N.N."/>
        </authorList>
    </citation>
    <scope>NUCLEOTIDE SEQUENCE [LARGE SCALE GENOMIC DNA]</scope>
    <source>
        <strain evidence="3 4">MP1X4</strain>
    </source>
</reference>
<proteinExistence type="predicted"/>
<dbReference type="STRING" id="652787.SAMN05216490_2658"/>
<dbReference type="GO" id="GO:0005975">
    <property type="term" value="P:carbohydrate metabolic process"/>
    <property type="evidence" value="ECO:0007669"/>
    <property type="project" value="UniProtKB-ARBA"/>
</dbReference>
<dbReference type="Proteomes" id="UP000199679">
    <property type="component" value="Chromosome I"/>
</dbReference>
<feature type="signal peptide" evidence="2">
    <location>
        <begin position="1"/>
        <end position="28"/>
    </location>
</feature>
<keyword evidence="4" id="KW-1185">Reference proteome</keyword>
<evidence type="ECO:0008006" key="5">
    <source>
        <dbReference type="Google" id="ProtNLM"/>
    </source>
</evidence>
<accession>A0A1H1Y8N4</accession>
<evidence type="ECO:0000256" key="2">
    <source>
        <dbReference type="SAM" id="SignalP"/>
    </source>
</evidence>
<feature type="chain" id="PRO_5009266303" description="Glycosyl hydrolase family 20, domain 2" evidence="2">
    <location>
        <begin position="29"/>
        <end position="920"/>
    </location>
</feature>
<keyword evidence="2" id="KW-0732">Signal</keyword>
<organism evidence="3 4">
    <name type="scientific">Mucilaginibacter mallensis</name>
    <dbReference type="NCBI Taxonomy" id="652787"/>
    <lineage>
        <taxon>Bacteria</taxon>
        <taxon>Pseudomonadati</taxon>
        <taxon>Bacteroidota</taxon>
        <taxon>Sphingobacteriia</taxon>
        <taxon>Sphingobacteriales</taxon>
        <taxon>Sphingobacteriaceae</taxon>
        <taxon>Mucilaginibacter</taxon>
    </lineage>
</organism>
<protein>
    <recommendedName>
        <fullName evidence="5">Glycosyl hydrolase family 20, domain 2</fullName>
    </recommendedName>
</protein>
<dbReference type="Gene3D" id="3.30.379.10">
    <property type="entry name" value="Chitobiase/beta-hexosaminidase domain 2-like"/>
    <property type="match status" value="1"/>
</dbReference>
<evidence type="ECO:0000313" key="3">
    <source>
        <dbReference type="EMBL" id="SDT17619.1"/>
    </source>
</evidence>
<sequence length="920" mass="103685">MSCSACRFRINFLIVCCTLFLSAFACDAAGTLPKKTITIVISPSAHERVKYGAQKLEQQLKADGYAVSIKSVINSHNENIIVGLLKDALIKSLYASGHIRLTKAPGKEGFAINTSSNNIIIAGADNSGAMYGCLELADELKANHKLPVKISLVDQPEMVLRGACIGVQKPELLPGRGTYEYPYTPENFPWFYDKALWLRYLDSMAQNRMNSLYLWSGHPFASLVKVKDYPYALEVDEATYQKNVDMYNFLTREADKRGIWVLQGFYNIIVSKPFADHNHLKTQDRNRHIVPIIADYTRKSIAAFVQKYPNVGLMLTLGEAMEGVGQDDIDWFTKTIIPGVKDGLKALGRTDEPPIVLRSHDTDAPEDMKYAMPLYKNLYTMTKYTGEALTTYTPHGPWAQLHQTLSKLGTVQIENVHILANLEPFRYGSADFIQKCVLAMHNVYHSNGLHIYPESSYWDWPYTADNTSPRLLEMDRDWIWYKEWARYSWNCHRDRKDEVKYWSQQLAEMYGCSAEQGKNILDAYEQSGEIAPKILRRFGITDGNRQTMTLGMLMSQLVDPEKYGLFTLLYNSEGPEGEMLSEYAAKEWKHEPHIGETPVQVVNEIIEEGHNSVEAIDEAEKGVTANTAEFKRIKNDMYCYNAMANSYAHKVNAALLVLRYKYSNDVSDLEKALPELQTSLDYYQKLVDLTKYSYLYANSMQTKQRKIPVGGNDGKNKTWIELLPYYQRELKNFKKNIDSLKSPQAAAKQAEKIQLVDVPVALTADTYKLTAGGKAYTDSAGIIKNIAPEMIGLKGVKMIKAKQETDGTTLTFTNAKPVKVLVGYFASKASQYLQEPQLENDASANDYGQADIKIANAIQIEDLPPVNVHTYTFKAGTNTLSLGKGACLILGFVEDNARIPVYDAGLSNEGNIRDLRWLFN</sequence>